<dbReference type="Gene3D" id="3.30.9.10">
    <property type="entry name" value="D-Amino Acid Oxidase, subunit A, domain 2"/>
    <property type="match status" value="1"/>
</dbReference>
<dbReference type="InterPro" id="IPR006076">
    <property type="entry name" value="FAD-dep_OxRdtase"/>
</dbReference>
<accession>A0A3S1AJL2</accession>
<dbReference type="InterPro" id="IPR022453">
    <property type="entry name" value="Znf_MqsA-type"/>
</dbReference>
<keyword evidence="4" id="KW-0274">FAD</keyword>
<evidence type="ECO:0000313" key="9">
    <source>
        <dbReference type="Proteomes" id="UP000271624"/>
    </source>
</evidence>
<name>A0A3S1AJL2_9CYAN</name>
<dbReference type="EMBL" id="RSCL01000057">
    <property type="protein sequence ID" value="RUS93611.1"/>
    <property type="molecule type" value="Genomic_DNA"/>
</dbReference>
<reference evidence="8" key="2">
    <citation type="journal article" date="2019" name="Genome Biol. Evol.">
        <title>Day and night: Metabolic profiles and evolutionary relationships of six axenic non-marine cyanobacteria.</title>
        <authorList>
            <person name="Will S.E."/>
            <person name="Henke P."/>
            <person name="Boedeker C."/>
            <person name="Huang S."/>
            <person name="Brinkmann H."/>
            <person name="Rohde M."/>
            <person name="Jarek M."/>
            <person name="Friedl T."/>
            <person name="Seufert S."/>
            <person name="Schumacher M."/>
            <person name="Overmann J."/>
            <person name="Neumann-Schaal M."/>
            <person name="Petersen J."/>
        </authorList>
    </citation>
    <scope>NUCLEOTIDE SEQUENCE [LARGE SCALE GENOMIC DNA]</scope>
    <source>
        <strain evidence="8">PCC 7102</strain>
    </source>
</reference>
<dbReference type="SUPFAM" id="SSF54373">
    <property type="entry name" value="FAD-linked reductases, C-terminal domain"/>
    <property type="match status" value="1"/>
</dbReference>
<dbReference type="RefSeq" id="WP_127087514.1">
    <property type="nucleotide sequence ID" value="NZ_RSCL01000057.1"/>
</dbReference>
<dbReference type="GO" id="GO:0003884">
    <property type="term" value="F:D-amino-acid oxidase activity"/>
    <property type="evidence" value="ECO:0007669"/>
    <property type="project" value="UniProtKB-EC"/>
</dbReference>
<evidence type="ECO:0000256" key="4">
    <source>
        <dbReference type="ARBA" id="ARBA00022827"/>
    </source>
</evidence>
<dbReference type="PANTHER" id="PTHR11530">
    <property type="entry name" value="D-AMINO ACID OXIDASE"/>
    <property type="match status" value="1"/>
</dbReference>
<dbReference type="OrthoDB" id="246701at2"/>
<evidence type="ECO:0000256" key="3">
    <source>
        <dbReference type="ARBA" id="ARBA00022630"/>
    </source>
</evidence>
<organism evidence="8 9">
    <name type="scientific">Dulcicalothrix desertica PCC 7102</name>
    <dbReference type="NCBI Taxonomy" id="232991"/>
    <lineage>
        <taxon>Bacteria</taxon>
        <taxon>Bacillati</taxon>
        <taxon>Cyanobacteriota</taxon>
        <taxon>Cyanophyceae</taxon>
        <taxon>Nostocales</taxon>
        <taxon>Calotrichaceae</taxon>
        <taxon>Dulcicalothrix</taxon>
    </lineage>
</organism>
<comment type="cofactor">
    <cofactor evidence="1">
        <name>FAD</name>
        <dbReference type="ChEBI" id="CHEBI:57692"/>
    </cofactor>
</comment>
<dbReference type="Gene3D" id="3.10.20.860">
    <property type="match status" value="1"/>
</dbReference>
<evidence type="ECO:0000256" key="1">
    <source>
        <dbReference type="ARBA" id="ARBA00001974"/>
    </source>
</evidence>
<evidence type="ECO:0000256" key="2">
    <source>
        <dbReference type="ARBA" id="ARBA00006730"/>
    </source>
</evidence>
<dbReference type="InterPro" id="IPR023209">
    <property type="entry name" value="DAO"/>
</dbReference>
<dbReference type="SUPFAM" id="SSF51971">
    <property type="entry name" value="Nucleotide-binding domain"/>
    <property type="match status" value="1"/>
</dbReference>
<keyword evidence="5" id="KW-0560">Oxidoreductase</keyword>
<evidence type="ECO:0000256" key="6">
    <source>
        <dbReference type="ARBA" id="ARBA00049547"/>
    </source>
</evidence>
<comment type="similarity">
    <text evidence="2">Belongs to the DAMOX/DASOX family.</text>
</comment>
<comment type="catalytic activity">
    <reaction evidence="6">
        <text>a D-alpha-amino acid + O2 + H2O = a 2-oxocarboxylate + H2O2 + NH4(+)</text>
        <dbReference type="Rhea" id="RHEA:21816"/>
        <dbReference type="ChEBI" id="CHEBI:15377"/>
        <dbReference type="ChEBI" id="CHEBI:15379"/>
        <dbReference type="ChEBI" id="CHEBI:16240"/>
        <dbReference type="ChEBI" id="CHEBI:28938"/>
        <dbReference type="ChEBI" id="CHEBI:35179"/>
        <dbReference type="ChEBI" id="CHEBI:59871"/>
        <dbReference type="EC" id="1.4.3.3"/>
    </reaction>
    <physiologicalReaction direction="left-to-right" evidence="6">
        <dbReference type="Rhea" id="RHEA:21817"/>
    </physiologicalReaction>
</comment>
<sequence>MKCVICKHGETKPGLVTVTLERDESIVVIKKVPAEVCNNCLLLYGHAKVCPYTSFEYLHMSNSQKHPQALVIGAGVNGLTSALCLKKEGFNVTVIAENLAPDITSVIAGALWEYPPAVCGHHRNEESLARSKEWCMTSYEIFEKLASKPETGVRMRPVVFFFKHLIEENQKEYNKMLEFKNKVKGFERNSNLIKENNINTRYELKDAYTFIAPMVDTDMYIDWLVKCALDSEVNIIQQKLSGSLLEQEEHLKAVFGADVIVNCSGLGSTELANDDTMYPLRGALVQVENDGKTMAPVLKSYCMSFDSSTSDQDMIYIIPRGDDRLLLGGLVEPDEWSTDIKLNDYKPVRDILERCIDFLPILKNANIDKQEPVKVAGQTHLKWAVGKE</sequence>
<dbReference type="GO" id="GO:0019478">
    <property type="term" value="P:D-amino acid catabolic process"/>
    <property type="evidence" value="ECO:0007669"/>
    <property type="project" value="TreeGrafter"/>
</dbReference>
<protein>
    <submittedName>
        <fullName evidence="8">Amino acid oxidase</fullName>
    </submittedName>
</protein>
<reference evidence="8" key="1">
    <citation type="submission" date="2018-12" db="EMBL/GenBank/DDBJ databases">
        <authorList>
            <person name="Will S."/>
            <person name="Neumann-Schaal M."/>
            <person name="Henke P."/>
        </authorList>
    </citation>
    <scope>NUCLEOTIDE SEQUENCE</scope>
    <source>
        <strain evidence="8">PCC 7102</strain>
    </source>
</reference>
<feature type="domain" description="FAD dependent oxidoreductase" evidence="7">
    <location>
        <begin position="69"/>
        <end position="367"/>
    </location>
</feature>
<keyword evidence="9" id="KW-1185">Reference proteome</keyword>
<evidence type="ECO:0000313" key="8">
    <source>
        <dbReference type="EMBL" id="RUS93611.1"/>
    </source>
</evidence>
<proteinExistence type="inferred from homology"/>
<gene>
    <name evidence="8" type="primary">aao</name>
    <name evidence="8" type="ORF">DSM106972_096010</name>
</gene>
<dbReference type="GO" id="GO:0071949">
    <property type="term" value="F:FAD binding"/>
    <property type="evidence" value="ECO:0007669"/>
    <property type="project" value="InterPro"/>
</dbReference>
<comment type="caution">
    <text evidence="8">The sequence shown here is derived from an EMBL/GenBank/DDBJ whole genome shotgun (WGS) entry which is preliminary data.</text>
</comment>
<dbReference type="Pfam" id="PF01266">
    <property type="entry name" value="DAO"/>
    <property type="match status" value="1"/>
</dbReference>
<dbReference type="AlphaFoldDB" id="A0A3S1AJL2"/>
<dbReference type="CDD" id="cd12870">
    <property type="entry name" value="MqsA"/>
    <property type="match status" value="1"/>
</dbReference>
<dbReference type="GO" id="GO:0005737">
    <property type="term" value="C:cytoplasm"/>
    <property type="evidence" value="ECO:0007669"/>
    <property type="project" value="TreeGrafter"/>
</dbReference>
<dbReference type="NCBIfam" id="TIGR03831">
    <property type="entry name" value="YgiT_finger"/>
    <property type="match status" value="1"/>
</dbReference>
<keyword evidence="3" id="KW-0285">Flavoprotein</keyword>
<evidence type="ECO:0000259" key="7">
    <source>
        <dbReference type="Pfam" id="PF01266"/>
    </source>
</evidence>
<evidence type="ECO:0000256" key="5">
    <source>
        <dbReference type="ARBA" id="ARBA00023002"/>
    </source>
</evidence>
<dbReference type="PANTHER" id="PTHR11530:SF25">
    <property type="entry name" value="FAD DEPENDENT OXIDOREDUCTASE DOMAIN-CONTAINING PROTEIN"/>
    <property type="match status" value="1"/>
</dbReference>
<dbReference type="Proteomes" id="UP000271624">
    <property type="component" value="Unassembled WGS sequence"/>
</dbReference>
<dbReference type="Gene3D" id="3.40.50.720">
    <property type="entry name" value="NAD(P)-binding Rossmann-like Domain"/>
    <property type="match status" value="1"/>
</dbReference>